<evidence type="ECO:0000313" key="2">
    <source>
        <dbReference type="EMBL" id="MDA0138401.1"/>
    </source>
</evidence>
<gene>
    <name evidence="2" type="ORF">OJ962_12940</name>
</gene>
<feature type="transmembrane region" description="Helical" evidence="1">
    <location>
        <begin position="17"/>
        <end position="36"/>
    </location>
</feature>
<accession>A0ABT4RIM9</accession>
<keyword evidence="1" id="KW-0812">Transmembrane</keyword>
<proteinExistence type="predicted"/>
<evidence type="ECO:0000256" key="1">
    <source>
        <dbReference type="SAM" id="Phobius"/>
    </source>
</evidence>
<dbReference type="EMBL" id="JAPCID010000015">
    <property type="protein sequence ID" value="MDA0138401.1"/>
    <property type="molecule type" value="Genomic_DNA"/>
</dbReference>
<feature type="transmembrane region" description="Helical" evidence="1">
    <location>
        <begin position="42"/>
        <end position="59"/>
    </location>
</feature>
<dbReference type="RefSeq" id="WP_202957845.1">
    <property type="nucleotide sequence ID" value="NZ_JAPCID010000015.1"/>
</dbReference>
<keyword evidence="1" id="KW-0472">Membrane</keyword>
<evidence type="ECO:0000313" key="3">
    <source>
        <dbReference type="Proteomes" id="UP001147700"/>
    </source>
</evidence>
<keyword evidence="1" id="KW-1133">Transmembrane helix</keyword>
<keyword evidence="3" id="KW-1185">Reference proteome</keyword>
<comment type="caution">
    <text evidence="2">The sequence shown here is derived from an EMBL/GenBank/DDBJ whole genome shotgun (WGS) entry which is preliminary data.</text>
</comment>
<protein>
    <submittedName>
        <fullName evidence="2">Uncharacterized protein</fullName>
    </submittedName>
</protein>
<organism evidence="2 3">
    <name type="scientific">Solirubrobacter deserti</name>
    <dbReference type="NCBI Taxonomy" id="2282478"/>
    <lineage>
        <taxon>Bacteria</taxon>
        <taxon>Bacillati</taxon>
        <taxon>Actinomycetota</taxon>
        <taxon>Thermoleophilia</taxon>
        <taxon>Solirubrobacterales</taxon>
        <taxon>Solirubrobacteraceae</taxon>
        <taxon>Solirubrobacter</taxon>
    </lineage>
</organism>
<sequence length="75" mass="8536">MGVDGEDKQPGDELLGFWPRLLVGVVFAGLYVATFMPRQNDLPAVLSGLLGGVVVFLILKEVDERRKRRRRQQRR</sequence>
<dbReference type="Proteomes" id="UP001147700">
    <property type="component" value="Unassembled WGS sequence"/>
</dbReference>
<name>A0ABT4RIM9_9ACTN</name>
<reference evidence="2" key="1">
    <citation type="submission" date="2022-10" db="EMBL/GenBank/DDBJ databases">
        <title>The WGS of Solirubrobacter sp. CPCC 204708.</title>
        <authorList>
            <person name="Jiang Z."/>
        </authorList>
    </citation>
    <scope>NUCLEOTIDE SEQUENCE</scope>
    <source>
        <strain evidence="2">CPCC 204708</strain>
    </source>
</reference>